<feature type="compositionally biased region" description="Polar residues" evidence="1">
    <location>
        <begin position="796"/>
        <end position="805"/>
    </location>
</feature>
<feature type="compositionally biased region" description="Basic and acidic residues" evidence="1">
    <location>
        <begin position="108"/>
        <end position="123"/>
    </location>
</feature>
<dbReference type="eggNOG" id="ENOG502TDQQ">
    <property type="taxonomic scope" value="Eukaryota"/>
</dbReference>
<proteinExistence type="predicted"/>
<keyword evidence="2" id="KW-0472">Membrane</keyword>
<reference evidence="3 4" key="1">
    <citation type="journal article" date="2012" name="BMC Genomics">
        <title>Sequencing the genome of Marssonina brunnea reveals fungus-poplar co-evolution.</title>
        <authorList>
            <person name="Zhu S."/>
            <person name="Cao Y.-Z."/>
            <person name="Jiang C."/>
            <person name="Tan B.-Y."/>
            <person name="Wang Z."/>
            <person name="Feng S."/>
            <person name="Zhang L."/>
            <person name="Su X.-H."/>
            <person name="Brejova B."/>
            <person name="Vinar T."/>
            <person name="Xu M."/>
            <person name="Wang M.-X."/>
            <person name="Zhang S.-G."/>
            <person name="Huang M.-R."/>
            <person name="Wu R."/>
            <person name="Zhou Y."/>
        </authorList>
    </citation>
    <scope>NUCLEOTIDE SEQUENCE [LARGE SCALE GENOMIC DNA]</scope>
    <source>
        <strain evidence="3 4">MB_m1</strain>
    </source>
</reference>
<dbReference type="InParanoid" id="K1X3U1"/>
<gene>
    <name evidence="3" type="ORF">MBM_06604</name>
</gene>
<dbReference type="OMA" id="WANMLIE"/>
<name>K1X3U1_MARBU</name>
<feature type="compositionally biased region" description="Polar residues" evidence="1">
    <location>
        <begin position="1"/>
        <end position="16"/>
    </location>
</feature>
<keyword evidence="4" id="KW-1185">Reference proteome</keyword>
<feature type="compositionally biased region" description="Basic and acidic residues" evidence="1">
    <location>
        <begin position="260"/>
        <end position="283"/>
    </location>
</feature>
<feature type="region of interest" description="Disordered" evidence="1">
    <location>
        <begin position="388"/>
        <end position="449"/>
    </location>
</feature>
<feature type="region of interest" description="Disordered" evidence="1">
    <location>
        <begin position="726"/>
        <end position="919"/>
    </location>
</feature>
<organism evidence="3 4">
    <name type="scientific">Marssonina brunnea f. sp. multigermtubi (strain MB_m1)</name>
    <name type="common">Marssonina leaf spot fungus</name>
    <dbReference type="NCBI Taxonomy" id="1072389"/>
    <lineage>
        <taxon>Eukaryota</taxon>
        <taxon>Fungi</taxon>
        <taxon>Dikarya</taxon>
        <taxon>Ascomycota</taxon>
        <taxon>Pezizomycotina</taxon>
        <taxon>Leotiomycetes</taxon>
        <taxon>Helotiales</taxon>
        <taxon>Drepanopezizaceae</taxon>
        <taxon>Drepanopeziza</taxon>
    </lineage>
</organism>
<evidence type="ECO:0000313" key="3">
    <source>
        <dbReference type="EMBL" id="EKD15388.1"/>
    </source>
</evidence>
<feature type="compositionally biased region" description="Polar residues" evidence="1">
    <location>
        <begin position="559"/>
        <end position="572"/>
    </location>
</feature>
<keyword evidence="2" id="KW-0812">Transmembrane</keyword>
<dbReference type="OrthoDB" id="3439820at2759"/>
<dbReference type="STRING" id="1072389.K1X3U1"/>
<feature type="region of interest" description="Disordered" evidence="1">
    <location>
        <begin position="498"/>
        <end position="585"/>
    </location>
</feature>
<protein>
    <submittedName>
        <fullName evidence="3">Uncharacterized protein</fullName>
    </submittedName>
</protein>
<keyword evidence="2" id="KW-1133">Transmembrane helix</keyword>
<feature type="region of interest" description="Disordered" evidence="1">
    <location>
        <begin position="1"/>
        <end position="283"/>
    </location>
</feature>
<dbReference type="Proteomes" id="UP000006753">
    <property type="component" value="Unassembled WGS sequence"/>
</dbReference>
<evidence type="ECO:0000256" key="2">
    <source>
        <dbReference type="SAM" id="Phobius"/>
    </source>
</evidence>
<dbReference type="EMBL" id="JH921442">
    <property type="protein sequence ID" value="EKD15388.1"/>
    <property type="molecule type" value="Genomic_DNA"/>
</dbReference>
<feature type="transmembrane region" description="Helical" evidence="2">
    <location>
        <begin position="1052"/>
        <end position="1071"/>
    </location>
</feature>
<dbReference type="HOGENOM" id="CLU_287302_0_0_1"/>
<accession>K1X3U1</accession>
<feature type="compositionally biased region" description="Basic and acidic residues" evidence="1">
    <location>
        <begin position="884"/>
        <end position="900"/>
    </location>
</feature>
<dbReference type="RefSeq" id="XP_007294493.1">
    <property type="nucleotide sequence ID" value="XM_007294431.1"/>
</dbReference>
<feature type="compositionally biased region" description="Low complexity" evidence="1">
    <location>
        <begin position="51"/>
        <end position="61"/>
    </location>
</feature>
<dbReference type="AlphaFoldDB" id="K1X3U1"/>
<sequence>MSTDVQASHTPVSFTKQELDSLRVRGSPPKHSSPSILMSGGALWSPPPTTSPLSPSKRSSTWHPTSFLKRLKSPPPAALTTQAERKDRRVHGRSNSFSEGLKKLLPSHRSEKGGTLRAKKGDGEDASGQQDFPRDVARAGLAVGAGDQVQDRTQQADAEKARGPFQAHVWVSGTGDFQRAGKPLPDVPPAVRGDGTSGRRDRGGEADLTFVQRMFEDKRNRRQQRRSLKESGDYLGVQGANPRTGYWDVSSGSEPSEMSDETKRKLDEEARKVEEQKRRYDEAEAKHKWELERVLSLRAKKRKYEQRMKQRRHGKWQLSDNGWSSVAEPELSPIVQSVVGSPNADLAPGDRLFPMPTADDPTPYISGALIRPQDYFGHRAASSLLMQDRLSSRSSGRTSLERQHPVHRKAVDSPSPYAKRPSVPRQNTIPRKEVGSPSRRKSNESSITIVHNPAILIPVKQKPGEENGLGIQGVQHLTPQPIVHVSGPQEIGIQVQDESLSTPASQVPGSGRRSSLQSVADSKTISRPGPMHRPEGIGSPLAPEATMTKSHSAPGLHRSPQQGPLNSQQANRSPKAPALATKRYPSRRLSSFLEKEARWGEYEDPQERKASAIPFQSVSTKQVQVQLPSAESQRNVSRQTKVITCLNELPPIKLKPPYAASIPSSYPPKESYPVWMPPTILKTEPDSPPLFTNTIITTTTGIDPYQHLPGQTDGPEDFMNVSQGVSAPHHKQRGMTLGVDSAQSTKPRKRQNESHHTHPADIVISSERHLEETKQRTARLCQRVSPDGERVELKNTPISISTSLTPERESQAARSAARMAFQHRRHSMAKEKAEDPVGEQLSPARSRKQKSDEKKGETMTGASPSGRGDTGNRSGNTRSRLVVVRREPSVSPTRKPEVIRPEPSVSPARKPEVIRPEPSVSPAREPVLIVGTQEKQVILPTEAGNLKAENAGSKGTDDGDAVAFVLVHPSETQTSPAPSGLKKKPLPLPVDQVMAGFWHSCWVFVEPAFNAESAVRKRFERQELTVQDWVLFAAAGGFVGGSFLVVVLGIRVLGAVTGAVMGVGGLVRVLMGV</sequence>
<evidence type="ECO:0000313" key="4">
    <source>
        <dbReference type="Proteomes" id="UP000006753"/>
    </source>
</evidence>
<feature type="compositionally biased region" description="Basic and acidic residues" evidence="1">
    <location>
        <begin position="750"/>
        <end position="759"/>
    </location>
</feature>
<feature type="compositionally biased region" description="Basic and acidic residues" evidence="1">
    <location>
        <begin position="766"/>
        <end position="775"/>
    </location>
</feature>
<evidence type="ECO:0000256" key="1">
    <source>
        <dbReference type="SAM" id="MobiDB-lite"/>
    </source>
</evidence>
<feature type="compositionally biased region" description="Polar residues" evidence="1">
    <location>
        <begin position="498"/>
        <end position="525"/>
    </location>
</feature>
<feature type="transmembrane region" description="Helical" evidence="2">
    <location>
        <begin position="1029"/>
        <end position="1047"/>
    </location>
</feature>
<dbReference type="GeneID" id="18762539"/>
<dbReference type="KEGG" id="mbe:MBM_06604"/>